<dbReference type="AlphaFoldDB" id="X0VPE4"/>
<accession>X0VPE4</accession>
<dbReference type="EMBL" id="BARS01038901">
    <property type="protein sequence ID" value="GAG14353.1"/>
    <property type="molecule type" value="Genomic_DNA"/>
</dbReference>
<evidence type="ECO:0000313" key="1">
    <source>
        <dbReference type="EMBL" id="GAG14353.1"/>
    </source>
</evidence>
<comment type="caution">
    <text evidence="1">The sequence shown here is derived from an EMBL/GenBank/DDBJ whole genome shotgun (WGS) entry which is preliminary data.</text>
</comment>
<gene>
    <name evidence="1" type="ORF">S01H1_59478</name>
</gene>
<proteinExistence type="predicted"/>
<protein>
    <submittedName>
        <fullName evidence="1">Uncharacterized protein</fullName>
    </submittedName>
</protein>
<feature type="non-terminal residue" evidence="1">
    <location>
        <position position="1"/>
    </location>
</feature>
<sequence>LTLFDHWKVMGDGAVKLRRKWRRQLEPLASPAPV</sequence>
<name>X0VPE4_9ZZZZ</name>
<reference evidence="1" key="1">
    <citation type="journal article" date="2014" name="Front. Microbiol.">
        <title>High frequency of phylogenetically diverse reductive dehalogenase-homologous genes in deep subseafloor sedimentary metagenomes.</title>
        <authorList>
            <person name="Kawai M."/>
            <person name="Futagami T."/>
            <person name="Toyoda A."/>
            <person name="Takaki Y."/>
            <person name="Nishi S."/>
            <person name="Hori S."/>
            <person name="Arai W."/>
            <person name="Tsubouchi T."/>
            <person name="Morono Y."/>
            <person name="Uchiyama I."/>
            <person name="Ito T."/>
            <person name="Fujiyama A."/>
            <person name="Inagaki F."/>
            <person name="Takami H."/>
        </authorList>
    </citation>
    <scope>NUCLEOTIDE SEQUENCE</scope>
    <source>
        <strain evidence="1">Expedition CK06-06</strain>
    </source>
</reference>
<organism evidence="1">
    <name type="scientific">marine sediment metagenome</name>
    <dbReference type="NCBI Taxonomy" id="412755"/>
    <lineage>
        <taxon>unclassified sequences</taxon>
        <taxon>metagenomes</taxon>
        <taxon>ecological metagenomes</taxon>
    </lineage>
</organism>